<sequence length="90" mass="10242">MSIRHESVVSNPDLPTQGHWIGIRNRAPGGLDQQKHRHLSVVAPTAEWRSQRNCSFATTADKQWCWWRRDTGDKAGRTTRPTAISIAKDH</sequence>
<evidence type="ECO:0000313" key="2">
    <source>
        <dbReference type="Proteomes" id="UP000326950"/>
    </source>
</evidence>
<accession>A0A5N6UT01</accession>
<organism evidence="1 2">
    <name type="scientific">Aspergillus tamarii</name>
    <dbReference type="NCBI Taxonomy" id="41984"/>
    <lineage>
        <taxon>Eukaryota</taxon>
        <taxon>Fungi</taxon>
        <taxon>Dikarya</taxon>
        <taxon>Ascomycota</taxon>
        <taxon>Pezizomycotina</taxon>
        <taxon>Eurotiomycetes</taxon>
        <taxon>Eurotiomycetidae</taxon>
        <taxon>Eurotiales</taxon>
        <taxon>Aspergillaceae</taxon>
        <taxon>Aspergillus</taxon>
        <taxon>Aspergillus subgen. Circumdati</taxon>
    </lineage>
</organism>
<gene>
    <name evidence="1" type="ORF">BDV40DRAFT_266680</name>
</gene>
<name>A0A5N6UT01_ASPTM</name>
<proteinExistence type="predicted"/>
<dbReference type="Proteomes" id="UP000326950">
    <property type="component" value="Unassembled WGS sequence"/>
</dbReference>
<dbReference type="EMBL" id="ML738637">
    <property type="protein sequence ID" value="KAE8161772.1"/>
    <property type="molecule type" value="Genomic_DNA"/>
</dbReference>
<evidence type="ECO:0000313" key="1">
    <source>
        <dbReference type="EMBL" id="KAE8161772.1"/>
    </source>
</evidence>
<protein>
    <submittedName>
        <fullName evidence="1">Uncharacterized protein</fullName>
    </submittedName>
</protein>
<dbReference type="AlphaFoldDB" id="A0A5N6UT01"/>
<keyword evidence="2" id="KW-1185">Reference proteome</keyword>
<reference evidence="1 2" key="1">
    <citation type="submission" date="2019-04" db="EMBL/GenBank/DDBJ databases">
        <title>Friends and foes A comparative genomics study of 23 Aspergillus species from section Flavi.</title>
        <authorList>
            <consortium name="DOE Joint Genome Institute"/>
            <person name="Kjaerbolling I."/>
            <person name="Vesth T."/>
            <person name="Frisvad J.C."/>
            <person name="Nybo J.L."/>
            <person name="Theobald S."/>
            <person name="Kildgaard S."/>
            <person name="Isbrandt T."/>
            <person name="Kuo A."/>
            <person name="Sato A."/>
            <person name="Lyhne E.K."/>
            <person name="Kogle M.E."/>
            <person name="Wiebenga A."/>
            <person name="Kun R.S."/>
            <person name="Lubbers R.J."/>
            <person name="Makela M.R."/>
            <person name="Barry K."/>
            <person name="Chovatia M."/>
            <person name="Clum A."/>
            <person name="Daum C."/>
            <person name="Haridas S."/>
            <person name="He G."/>
            <person name="LaButti K."/>
            <person name="Lipzen A."/>
            <person name="Mondo S."/>
            <person name="Riley R."/>
            <person name="Salamov A."/>
            <person name="Simmons B.A."/>
            <person name="Magnuson J.K."/>
            <person name="Henrissat B."/>
            <person name="Mortensen U.H."/>
            <person name="Larsen T.O."/>
            <person name="Devries R.P."/>
            <person name="Grigoriev I.V."/>
            <person name="Machida M."/>
            <person name="Baker S.E."/>
            <person name="Andersen M.R."/>
        </authorList>
    </citation>
    <scope>NUCLEOTIDE SEQUENCE [LARGE SCALE GENOMIC DNA]</scope>
    <source>
        <strain evidence="1 2">CBS 117626</strain>
    </source>
</reference>